<dbReference type="InterPro" id="IPR000014">
    <property type="entry name" value="PAS"/>
</dbReference>
<dbReference type="EC" id="2.7.13.3" evidence="2"/>
<dbReference type="InterPro" id="IPR005467">
    <property type="entry name" value="His_kinase_dom"/>
</dbReference>
<dbReference type="InterPro" id="IPR004358">
    <property type="entry name" value="Sig_transdc_His_kin-like_C"/>
</dbReference>
<dbReference type="CDD" id="cd00082">
    <property type="entry name" value="HisKA"/>
    <property type="match status" value="1"/>
</dbReference>
<dbReference type="Pfam" id="PF13188">
    <property type="entry name" value="PAS_8"/>
    <property type="match status" value="1"/>
</dbReference>
<dbReference type="InterPro" id="IPR036097">
    <property type="entry name" value="HisK_dim/P_sf"/>
</dbReference>
<dbReference type="InterPro" id="IPR035965">
    <property type="entry name" value="PAS-like_dom_sf"/>
</dbReference>
<dbReference type="CDD" id="cd00075">
    <property type="entry name" value="HATPase"/>
    <property type="match status" value="1"/>
</dbReference>
<evidence type="ECO:0000313" key="12">
    <source>
        <dbReference type="Proteomes" id="UP001056429"/>
    </source>
</evidence>
<dbReference type="RefSeq" id="WP_250858904.1">
    <property type="nucleotide sequence ID" value="NZ_JAGSOJ010000002.1"/>
</dbReference>
<dbReference type="InterPro" id="IPR036890">
    <property type="entry name" value="HATPase_C_sf"/>
</dbReference>
<dbReference type="GO" id="GO:0005886">
    <property type="term" value="C:plasma membrane"/>
    <property type="evidence" value="ECO:0007669"/>
    <property type="project" value="TreeGrafter"/>
</dbReference>
<evidence type="ECO:0000313" key="11">
    <source>
        <dbReference type="EMBL" id="MCM1989879.1"/>
    </source>
</evidence>
<dbReference type="Pfam" id="PF02518">
    <property type="entry name" value="HATPase_c"/>
    <property type="match status" value="1"/>
</dbReference>
<dbReference type="PRINTS" id="PR00344">
    <property type="entry name" value="BCTRLSENSOR"/>
</dbReference>
<dbReference type="SMART" id="SM00387">
    <property type="entry name" value="HATPase_c"/>
    <property type="match status" value="1"/>
</dbReference>
<dbReference type="SMART" id="SM00091">
    <property type="entry name" value="PAS"/>
    <property type="match status" value="2"/>
</dbReference>
<dbReference type="GO" id="GO:0000155">
    <property type="term" value="F:phosphorelay sensor kinase activity"/>
    <property type="evidence" value="ECO:0007669"/>
    <property type="project" value="InterPro"/>
</dbReference>
<dbReference type="SUPFAM" id="SSF47384">
    <property type="entry name" value="Homodimeric domain of signal transducing histidine kinase"/>
    <property type="match status" value="1"/>
</dbReference>
<dbReference type="InterPro" id="IPR003661">
    <property type="entry name" value="HisK_dim/P_dom"/>
</dbReference>
<keyword evidence="7" id="KW-0067">ATP-binding</keyword>
<keyword evidence="12" id="KW-1185">Reference proteome</keyword>
<dbReference type="SUPFAM" id="SSF55785">
    <property type="entry name" value="PYP-like sensor domain (PAS domain)"/>
    <property type="match status" value="2"/>
</dbReference>
<keyword evidence="3" id="KW-0597">Phosphoprotein</keyword>
<dbReference type="Pfam" id="PF13426">
    <property type="entry name" value="PAS_9"/>
    <property type="match status" value="1"/>
</dbReference>
<dbReference type="Proteomes" id="UP001056429">
    <property type="component" value="Unassembled WGS sequence"/>
</dbReference>
<evidence type="ECO:0000256" key="1">
    <source>
        <dbReference type="ARBA" id="ARBA00000085"/>
    </source>
</evidence>
<dbReference type="InterPro" id="IPR003594">
    <property type="entry name" value="HATPase_dom"/>
</dbReference>
<dbReference type="GO" id="GO:0009927">
    <property type="term" value="F:histidine phosphotransfer kinase activity"/>
    <property type="evidence" value="ECO:0007669"/>
    <property type="project" value="TreeGrafter"/>
</dbReference>
<evidence type="ECO:0000256" key="6">
    <source>
        <dbReference type="ARBA" id="ARBA00022777"/>
    </source>
</evidence>
<evidence type="ECO:0000256" key="2">
    <source>
        <dbReference type="ARBA" id="ARBA00012438"/>
    </source>
</evidence>
<keyword evidence="8" id="KW-0902">Two-component regulatory system</keyword>
<keyword evidence="6 11" id="KW-0418">Kinase</keyword>
<comment type="caution">
    <text evidence="11">The sequence shown here is derived from an EMBL/GenBank/DDBJ whole genome shotgun (WGS) entry which is preliminary data.</text>
</comment>
<sequence length="654" mass="76341">MSIDLKEFLFLNSKDIFDNTRSGWTKDKGLKWNIEEVLEKIKSDTDMNVFLEIILDDFLRRLLNIKNESKNEIIYEEVIFAFKCLKKETFKIIENKEIDLQEKMKLIMDFNELADNLELLMIKKFDNGKTAYLNFETITKIGDASVILSVNDEIIYANEVANKMFEYTTSQLKSEKREDFFKIINNIDIPKNDFVEEIFEGQVKRDDEIEKWIEFRIGKIELEKRNIEVAIGQDVSARKVMEEKLKESEERYKLLFEVMPDPLYAYGEDGIVFANNAALKMFGYNKFEEIQNKNLNELWSILPEYQSKYQQQMDKLKRIGKISGLEKKCIRKIDNKLLELETTAVSYFIGGGKFVINISRDIAERNKVRLLKEGVREKTLKLVEAKKYDELKNEFLANISHEFRTPINIIMTAMKLVETLFNEDKLNKDDLKRYTYLSKQNCFRLIKLVDNILDMTKIDAGHMLLDLKKRNIVEFIEDVTISVREYIASKNLKLIFDTNVEERMMLFDMSIVERIILNLLSNAAKYTNAGGEINVNIIDTNNKIIIEVEDNGIGIPKDKQKVIFDRFVQVDKTLSRNKEGSGIGLSLVRELVELHKGNIKVISEEGIGTKFIIELPIDDKELNDLFDNSLHVNRASRSLIESIDIQFSDIYAQW</sequence>
<name>A0A9J6NZB8_9CLOT</name>
<feature type="domain" description="Histidine kinase" evidence="9">
    <location>
        <begin position="398"/>
        <end position="619"/>
    </location>
</feature>
<evidence type="ECO:0000259" key="9">
    <source>
        <dbReference type="PROSITE" id="PS50109"/>
    </source>
</evidence>
<dbReference type="Gene3D" id="1.10.287.130">
    <property type="match status" value="1"/>
</dbReference>
<dbReference type="PANTHER" id="PTHR43047:SF72">
    <property type="entry name" value="OSMOSENSING HISTIDINE PROTEIN KINASE SLN1"/>
    <property type="match status" value="1"/>
</dbReference>
<proteinExistence type="predicted"/>
<dbReference type="PANTHER" id="PTHR43047">
    <property type="entry name" value="TWO-COMPONENT HISTIDINE PROTEIN KINASE"/>
    <property type="match status" value="1"/>
</dbReference>
<dbReference type="SUPFAM" id="SSF55874">
    <property type="entry name" value="ATPase domain of HSP90 chaperone/DNA topoisomerase II/histidine kinase"/>
    <property type="match status" value="1"/>
</dbReference>
<evidence type="ECO:0000256" key="7">
    <source>
        <dbReference type="ARBA" id="ARBA00022840"/>
    </source>
</evidence>
<dbReference type="AlphaFoldDB" id="A0A9J6NZB8"/>
<accession>A0A9J6NZB8</accession>
<dbReference type="SMART" id="SM00388">
    <property type="entry name" value="HisKA"/>
    <property type="match status" value="1"/>
</dbReference>
<feature type="domain" description="PAS" evidence="10">
    <location>
        <begin position="248"/>
        <end position="298"/>
    </location>
</feature>
<reference evidence="11" key="2">
    <citation type="submission" date="2021-04" db="EMBL/GenBank/DDBJ databases">
        <authorList>
            <person name="Dong X."/>
        </authorList>
    </citation>
    <scope>NUCLEOTIDE SEQUENCE</scope>
    <source>
        <strain evidence="11">ZWT</strain>
    </source>
</reference>
<gene>
    <name evidence="11" type="ORF">KDK92_09015</name>
</gene>
<evidence type="ECO:0000256" key="8">
    <source>
        <dbReference type="ARBA" id="ARBA00023012"/>
    </source>
</evidence>
<dbReference type="PROSITE" id="PS50112">
    <property type="entry name" value="PAS"/>
    <property type="match status" value="1"/>
</dbReference>
<dbReference type="Pfam" id="PF00512">
    <property type="entry name" value="HisKA"/>
    <property type="match status" value="1"/>
</dbReference>
<evidence type="ECO:0000256" key="4">
    <source>
        <dbReference type="ARBA" id="ARBA00022679"/>
    </source>
</evidence>
<comment type="catalytic activity">
    <reaction evidence="1">
        <text>ATP + protein L-histidine = ADP + protein N-phospho-L-histidine.</text>
        <dbReference type="EC" id="2.7.13.3"/>
    </reaction>
</comment>
<dbReference type="Gene3D" id="3.30.565.10">
    <property type="entry name" value="Histidine kinase-like ATPase, C-terminal domain"/>
    <property type="match status" value="1"/>
</dbReference>
<reference evidence="11" key="1">
    <citation type="journal article" date="2021" name="mSystems">
        <title>Bacteria and Archaea Synergistically Convert Glycine Betaine to Biogenic Methane in the Formosa Cold Seep of the South China Sea.</title>
        <authorList>
            <person name="Li L."/>
            <person name="Zhang W."/>
            <person name="Zhang S."/>
            <person name="Song L."/>
            <person name="Sun Q."/>
            <person name="Zhang H."/>
            <person name="Xiang H."/>
            <person name="Dong X."/>
        </authorList>
    </citation>
    <scope>NUCLEOTIDE SEQUENCE</scope>
    <source>
        <strain evidence="11">ZWT</strain>
    </source>
</reference>
<keyword evidence="4" id="KW-0808">Transferase</keyword>
<evidence type="ECO:0000256" key="5">
    <source>
        <dbReference type="ARBA" id="ARBA00022741"/>
    </source>
</evidence>
<keyword evidence="5" id="KW-0547">Nucleotide-binding</keyword>
<protein>
    <recommendedName>
        <fullName evidence="2">histidine kinase</fullName>
        <ecNumber evidence="2">2.7.13.3</ecNumber>
    </recommendedName>
</protein>
<dbReference type="Gene3D" id="3.30.450.20">
    <property type="entry name" value="PAS domain"/>
    <property type="match status" value="2"/>
</dbReference>
<organism evidence="11 12">
    <name type="scientific">Oceanirhabdus seepicola</name>
    <dbReference type="NCBI Taxonomy" id="2828781"/>
    <lineage>
        <taxon>Bacteria</taxon>
        <taxon>Bacillati</taxon>
        <taxon>Bacillota</taxon>
        <taxon>Clostridia</taxon>
        <taxon>Eubacteriales</taxon>
        <taxon>Clostridiaceae</taxon>
        <taxon>Oceanirhabdus</taxon>
    </lineage>
</organism>
<dbReference type="PROSITE" id="PS50109">
    <property type="entry name" value="HIS_KIN"/>
    <property type="match status" value="1"/>
</dbReference>
<dbReference type="GO" id="GO:0005524">
    <property type="term" value="F:ATP binding"/>
    <property type="evidence" value="ECO:0007669"/>
    <property type="project" value="UniProtKB-KW"/>
</dbReference>
<evidence type="ECO:0000259" key="10">
    <source>
        <dbReference type="PROSITE" id="PS50112"/>
    </source>
</evidence>
<dbReference type="CDD" id="cd00130">
    <property type="entry name" value="PAS"/>
    <property type="match status" value="1"/>
</dbReference>
<dbReference type="EMBL" id="JAGSOJ010000002">
    <property type="protein sequence ID" value="MCM1989879.1"/>
    <property type="molecule type" value="Genomic_DNA"/>
</dbReference>
<dbReference type="NCBIfam" id="TIGR00229">
    <property type="entry name" value="sensory_box"/>
    <property type="match status" value="1"/>
</dbReference>
<dbReference type="FunFam" id="3.30.565.10:FF:000037">
    <property type="entry name" value="Hybrid sensor histidine kinase/response regulator"/>
    <property type="match status" value="1"/>
</dbReference>
<evidence type="ECO:0000256" key="3">
    <source>
        <dbReference type="ARBA" id="ARBA00022553"/>
    </source>
</evidence>